<organism evidence="2">
    <name type="scientific">marine sediment metagenome</name>
    <dbReference type="NCBI Taxonomy" id="412755"/>
    <lineage>
        <taxon>unclassified sequences</taxon>
        <taxon>metagenomes</taxon>
        <taxon>ecological metagenomes</taxon>
    </lineage>
</organism>
<evidence type="ECO:0000313" key="2">
    <source>
        <dbReference type="EMBL" id="KKN34916.1"/>
    </source>
</evidence>
<gene>
    <name evidence="2" type="ORF">LCGC14_0788570</name>
</gene>
<evidence type="ECO:0000256" key="1">
    <source>
        <dbReference type="SAM" id="Phobius"/>
    </source>
</evidence>
<protein>
    <submittedName>
        <fullName evidence="2">Uncharacterized protein</fullName>
    </submittedName>
</protein>
<dbReference type="AlphaFoldDB" id="A0A0F9SD43"/>
<sequence>MKIYWLECMIVIGIIALIYLIITNSITIY</sequence>
<feature type="transmembrane region" description="Helical" evidence="1">
    <location>
        <begin position="5"/>
        <end position="22"/>
    </location>
</feature>
<dbReference type="EMBL" id="LAZR01002075">
    <property type="protein sequence ID" value="KKN34916.1"/>
    <property type="molecule type" value="Genomic_DNA"/>
</dbReference>
<accession>A0A0F9SD43</accession>
<keyword evidence="1" id="KW-0812">Transmembrane</keyword>
<keyword evidence="1" id="KW-1133">Transmembrane helix</keyword>
<keyword evidence="1" id="KW-0472">Membrane</keyword>
<name>A0A0F9SD43_9ZZZZ</name>
<comment type="caution">
    <text evidence="2">The sequence shown here is derived from an EMBL/GenBank/DDBJ whole genome shotgun (WGS) entry which is preliminary data.</text>
</comment>
<proteinExistence type="predicted"/>
<reference evidence="2" key="1">
    <citation type="journal article" date="2015" name="Nature">
        <title>Complex archaea that bridge the gap between prokaryotes and eukaryotes.</title>
        <authorList>
            <person name="Spang A."/>
            <person name="Saw J.H."/>
            <person name="Jorgensen S.L."/>
            <person name="Zaremba-Niedzwiedzka K."/>
            <person name="Martijn J."/>
            <person name="Lind A.E."/>
            <person name="van Eijk R."/>
            <person name="Schleper C."/>
            <person name="Guy L."/>
            <person name="Ettema T.J."/>
        </authorList>
    </citation>
    <scope>NUCLEOTIDE SEQUENCE</scope>
</reference>